<sequence>AKAAHVVQQLLSRLCAVRTHRRRDRSRDRSDLRARGGLDADGLRADARRLGPRDGGGRLRRRADRDLCGFGLLPPHPMGARPPHAPPHRPRGDLPQDRGHLHAARGAGRRRLRLDDPGHCLDARHRRGHRQGLLLARARAHGRGDVPRHGLARRAAPLAPRRHAAAARASAHGGGRGALHPGRHIFLLGNAQILQRDLARLRARGLGLLLRRHRHGHFRL</sequence>
<feature type="compositionally biased region" description="Basic and acidic residues" evidence="1">
    <location>
        <begin position="90"/>
        <end position="100"/>
    </location>
</feature>
<feature type="non-terminal residue" evidence="2">
    <location>
        <position position="220"/>
    </location>
</feature>
<dbReference type="AlphaFoldDB" id="A0A6J4PDW5"/>
<proteinExistence type="predicted"/>
<feature type="region of interest" description="Disordered" evidence="1">
    <location>
        <begin position="68"/>
        <end position="111"/>
    </location>
</feature>
<protein>
    <submittedName>
        <fullName evidence="2">FIG01964566: Predicted membrane protein, hemolysin III homolog</fullName>
    </submittedName>
</protein>
<dbReference type="EMBL" id="CADCUU010000246">
    <property type="protein sequence ID" value="CAA9413267.1"/>
    <property type="molecule type" value="Genomic_DNA"/>
</dbReference>
<evidence type="ECO:0000256" key="1">
    <source>
        <dbReference type="SAM" id="MobiDB-lite"/>
    </source>
</evidence>
<gene>
    <name evidence="2" type="ORF">AVDCRST_MAG15-1736</name>
</gene>
<organism evidence="2">
    <name type="scientific">uncultured Rubellimicrobium sp</name>
    <dbReference type="NCBI Taxonomy" id="543078"/>
    <lineage>
        <taxon>Bacteria</taxon>
        <taxon>Pseudomonadati</taxon>
        <taxon>Pseudomonadota</taxon>
        <taxon>Alphaproteobacteria</taxon>
        <taxon>Rhodobacterales</taxon>
        <taxon>Roseobacteraceae</taxon>
        <taxon>Rubellimicrobium</taxon>
        <taxon>environmental samples</taxon>
    </lineage>
</organism>
<reference evidence="2" key="1">
    <citation type="submission" date="2020-02" db="EMBL/GenBank/DDBJ databases">
        <authorList>
            <person name="Meier V. D."/>
        </authorList>
    </citation>
    <scope>NUCLEOTIDE SEQUENCE</scope>
    <source>
        <strain evidence="2">AVDCRST_MAG15</strain>
    </source>
</reference>
<accession>A0A6J4PDW5</accession>
<name>A0A6J4PDW5_9RHOB</name>
<feature type="compositionally biased region" description="Basic residues" evidence="1">
    <location>
        <begin position="101"/>
        <end position="111"/>
    </location>
</feature>
<feature type="non-terminal residue" evidence="2">
    <location>
        <position position="1"/>
    </location>
</feature>
<evidence type="ECO:0000313" key="2">
    <source>
        <dbReference type="EMBL" id="CAA9413267.1"/>
    </source>
</evidence>